<comment type="catalytic activity">
    <reaction evidence="1 7">
        <text>2-C-methyl-D-erythritol 4-phosphate + CTP + H(+) = 4-CDP-2-C-methyl-D-erythritol + diphosphate</text>
        <dbReference type="Rhea" id="RHEA:13429"/>
        <dbReference type="ChEBI" id="CHEBI:15378"/>
        <dbReference type="ChEBI" id="CHEBI:33019"/>
        <dbReference type="ChEBI" id="CHEBI:37563"/>
        <dbReference type="ChEBI" id="CHEBI:57823"/>
        <dbReference type="ChEBI" id="CHEBI:58262"/>
        <dbReference type="EC" id="2.7.7.60"/>
    </reaction>
</comment>
<gene>
    <name evidence="7" type="primary">ispD</name>
    <name evidence="8" type="ordered locus">Clocl_0568</name>
</gene>
<keyword evidence="4 7" id="KW-0808">Transferase</keyword>
<dbReference type="InterPro" id="IPR029044">
    <property type="entry name" value="Nucleotide-diphossugar_trans"/>
</dbReference>
<evidence type="ECO:0000256" key="3">
    <source>
        <dbReference type="ARBA" id="ARBA00009789"/>
    </source>
</evidence>
<name>G8LTT3_ACECE</name>
<dbReference type="InterPro" id="IPR001228">
    <property type="entry name" value="IspD"/>
</dbReference>
<dbReference type="RefSeq" id="WP_014253910.1">
    <property type="nucleotide sequence ID" value="NC_016627.1"/>
</dbReference>
<dbReference type="KEGG" id="ccl:Clocl_0568"/>
<feature type="site" description="Positions MEP for the nucleophilic attack" evidence="7">
    <location>
        <position position="161"/>
    </location>
</feature>
<protein>
    <recommendedName>
        <fullName evidence="7">2-C-methyl-D-erythritol 4-phosphate cytidylyltransferase</fullName>
        <ecNumber evidence="7">2.7.7.60</ecNumber>
    </recommendedName>
    <alternativeName>
        <fullName evidence="7">4-diphosphocytidyl-2C-methyl-D-erythritol synthase</fullName>
    </alternativeName>
    <alternativeName>
        <fullName evidence="7">MEP cytidylyltransferase</fullName>
        <shortName evidence="7">MCT</shortName>
    </alternativeName>
</protein>
<evidence type="ECO:0000256" key="7">
    <source>
        <dbReference type="HAMAP-Rule" id="MF_00108"/>
    </source>
</evidence>
<keyword evidence="6 7" id="KW-0414">Isoprene biosynthesis</keyword>
<comment type="function">
    <text evidence="7">Catalyzes the formation of 4-diphosphocytidyl-2-C-methyl-D-erythritol from CTP and 2-C-methyl-D-erythritol 4-phosphate (MEP).</text>
</comment>
<keyword evidence="5 7" id="KW-0548">Nucleotidyltransferase</keyword>
<comment type="pathway">
    <text evidence="2 7">Isoprenoid biosynthesis; isopentenyl diphosphate biosynthesis via DXP pathway; isopentenyl diphosphate from 1-deoxy-D-xylulose 5-phosphate: step 2/6.</text>
</comment>
<dbReference type="SUPFAM" id="SSF53448">
    <property type="entry name" value="Nucleotide-diphospho-sugar transferases"/>
    <property type="match status" value="1"/>
</dbReference>
<dbReference type="FunFam" id="3.90.550.10:FF:000003">
    <property type="entry name" value="2-C-methyl-D-erythritol 4-phosphate cytidylyltransferase"/>
    <property type="match status" value="1"/>
</dbReference>
<dbReference type="GO" id="GO:0050518">
    <property type="term" value="F:2-C-methyl-D-erythritol 4-phosphate cytidylyltransferase activity"/>
    <property type="evidence" value="ECO:0007669"/>
    <property type="project" value="UniProtKB-UniRule"/>
</dbReference>
<dbReference type="HOGENOM" id="CLU_061281_2_2_9"/>
<dbReference type="AlphaFoldDB" id="G8LTT3"/>
<dbReference type="OrthoDB" id="9806837at2"/>
<dbReference type="STRING" id="720554.Clocl_0568"/>
<proteinExistence type="inferred from homology"/>
<dbReference type="InterPro" id="IPR050088">
    <property type="entry name" value="IspD/TarI_cytidylyltransf_bact"/>
</dbReference>
<reference evidence="8 9" key="2">
    <citation type="journal article" date="2012" name="Stand. Genomic Sci.">
        <title>Complete Genome Sequence of Clostridium clariflavum DSM 19732.</title>
        <authorList>
            <person name="Izquierdo J.A."/>
            <person name="Goodwin L."/>
            <person name="Davenport K.W."/>
            <person name="Teshima H."/>
            <person name="Bruce D."/>
            <person name="Detter C."/>
            <person name="Tapia R."/>
            <person name="Han S."/>
            <person name="Land M."/>
            <person name="Hauser L."/>
            <person name="Jeffries C.D."/>
            <person name="Han J."/>
            <person name="Pitluck S."/>
            <person name="Nolan M."/>
            <person name="Chen A."/>
            <person name="Huntemann M."/>
            <person name="Mavromatis K."/>
            <person name="Mikhailova N."/>
            <person name="Liolios K."/>
            <person name="Woyke T."/>
            <person name="Lynd L.R."/>
        </authorList>
    </citation>
    <scope>NUCLEOTIDE SEQUENCE [LARGE SCALE GENOMIC DNA]</scope>
    <source>
        <strain evidence="9">DSM 19732 / NBRC 101661 / EBR45</strain>
    </source>
</reference>
<comment type="similarity">
    <text evidence="3 7">Belongs to the IspD/TarI cytidylyltransferase family. IspD subfamily.</text>
</comment>
<dbReference type="PANTHER" id="PTHR32125">
    <property type="entry name" value="2-C-METHYL-D-ERYTHRITOL 4-PHOSPHATE CYTIDYLYLTRANSFERASE, CHLOROPLASTIC"/>
    <property type="match status" value="1"/>
</dbReference>
<evidence type="ECO:0000256" key="5">
    <source>
        <dbReference type="ARBA" id="ARBA00022695"/>
    </source>
</evidence>
<organism evidence="8 9">
    <name type="scientific">Acetivibrio clariflavus (strain DSM 19732 / NBRC 101661 / EBR45)</name>
    <name type="common">Clostridium clariflavum</name>
    <dbReference type="NCBI Taxonomy" id="720554"/>
    <lineage>
        <taxon>Bacteria</taxon>
        <taxon>Bacillati</taxon>
        <taxon>Bacillota</taxon>
        <taxon>Clostridia</taxon>
        <taxon>Eubacteriales</taxon>
        <taxon>Oscillospiraceae</taxon>
        <taxon>Acetivibrio</taxon>
    </lineage>
</organism>
<dbReference type="eggNOG" id="COG1211">
    <property type="taxonomic scope" value="Bacteria"/>
</dbReference>
<evidence type="ECO:0000256" key="4">
    <source>
        <dbReference type="ARBA" id="ARBA00022679"/>
    </source>
</evidence>
<dbReference type="PANTHER" id="PTHR32125:SF4">
    <property type="entry name" value="2-C-METHYL-D-ERYTHRITOL 4-PHOSPHATE CYTIDYLYLTRANSFERASE, CHLOROPLASTIC"/>
    <property type="match status" value="1"/>
</dbReference>
<accession>G8LTT3</accession>
<dbReference type="InterPro" id="IPR018294">
    <property type="entry name" value="ISPD_synthase_CS"/>
</dbReference>
<evidence type="ECO:0000256" key="6">
    <source>
        <dbReference type="ARBA" id="ARBA00023229"/>
    </source>
</evidence>
<dbReference type="EC" id="2.7.7.60" evidence="7"/>
<feature type="site" description="Positions MEP for the nucleophilic attack" evidence="7">
    <location>
        <position position="217"/>
    </location>
</feature>
<evidence type="ECO:0000256" key="1">
    <source>
        <dbReference type="ARBA" id="ARBA00001282"/>
    </source>
</evidence>
<reference evidence="9" key="1">
    <citation type="submission" date="2011-12" db="EMBL/GenBank/DDBJ databases">
        <title>Complete sequence of Clostridium clariflavum DSM 19732.</title>
        <authorList>
            <consortium name="US DOE Joint Genome Institute"/>
            <person name="Lucas S."/>
            <person name="Han J."/>
            <person name="Lapidus A."/>
            <person name="Cheng J.-F."/>
            <person name="Goodwin L."/>
            <person name="Pitluck S."/>
            <person name="Peters L."/>
            <person name="Teshima H."/>
            <person name="Detter J.C."/>
            <person name="Han C."/>
            <person name="Tapia R."/>
            <person name="Land M."/>
            <person name="Hauser L."/>
            <person name="Kyrpides N."/>
            <person name="Ivanova N."/>
            <person name="Pagani I."/>
            <person name="Kitzmiller T."/>
            <person name="Lynd L."/>
            <person name="Izquierdo J."/>
            <person name="Woyke T."/>
        </authorList>
    </citation>
    <scope>NUCLEOTIDE SEQUENCE [LARGE SCALE GENOMIC DNA]</scope>
    <source>
        <strain evidence="9">DSM 19732 / NBRC 101661 / EBR45</strain>
    </source>
</reference>
<dbReference type="CDD" id="cd02516">
    <property type="entry name" value="CDP-ME_synthetase"/>
    <property type="match status" value="1"/>
</dbReference>
<dbReference type="Proteomes" id="UP000005435">
    <property type="component" value="Chromosome"/>
</dbReference>
<evidence type="ECO:0000256" key="2">
    <source>
        <dbReference type="ARBA" id="ARBA00004787"/>
    </source>
</evidence>
<dbReference type="InterPro" id="IPR034683">
    <property type="entry name" value="IspD/TarI"/>
</dbReference>
<evidence type="ECO:0000313" key="9">
    <source>
        <dbReference type="Proteomes" id="UP000005435"/>
    </source>
</evidence>
<dbReference type="EMBL" id="CP003065">
    <property type="protein sequence ID" value="AEV67279.1"/>
    <property type="molecule type" value="Genomic_DNA"/>
</dbReference>
<feature type="site" description="Transition state stabilizer" evidence="7">
    <location>
        <position position="21"/>
    </location>
</feature>
<dbReference type="Pfam" id="PF01128">
    <property type="entry name" value="IspD"/>
    <property type="match status" value="1"/>
</dbReference>
<dbReference type="PROSITE" id="PS01295">
    <property type="entry name" value="ISPD"/>
    <property type="match status" value="1"/>
</dbReference>
<dbReference type="NCBIfam" id="TIGR00453">
    <property type="entry name" value="ispD"/>
    <property type="match status" value="1"/>
</dbReference>
<dbReference type="UniPathway" id="UPA00056">
    <property type="reaction ID" value="UER00093"/>
</dbReference>
<evidence type="ECO:0000313" key="8">
    <source>
        <dbReference type="EMBL" id="AEV67279.1"/>
    </source>
</evidence>
<sequence precursor="true">MARTDKCYVSLVVVAAGRGTRMNMGINKQYINVGGTPILARTLNVFDALNCIDEIVLVVHCDDIMYCREKIIGKNNYRKIKSVVTGGETRQDSVFNGLKEVSQNSDIVLIHDGARPFVDEDSIVRCIEAAKQYGVATVAVPVKDTIKSADNEGFVNSTLDRSVLWSIQTPQAFRYNIIMDSHKQARRDGFIGTDDTVLAERLGNKTKLVMGTYRNIKITTKEDLIFAESIANSFDNC</sequence>
<dbReference type="GO" id="GO:0019288">
    <property type="term" value="P:isopentenyl diphosphate biosynthetic process, methylerythritol 4-phosphate pathway"/>
    <property type="evidence" value="ECO:0007669"/>
    <property type="project" value="UniProtKB-UniRule"/>
</dbReference>
<feature type="site" description="Transition state stabilizer" evidence="7">
    <location>
        <position position="28"/>
    </location>
</feature>
<keyword evidence="9" id="KW-1185">Reference proteome</keyword>
<dbReference type="HAMAP" id="MF_00108">
    <property type="entry name" value="IspD"/>
    <property type="match status" value="1"/>
</dbReference>
<dbReference type="Gene3D" id="3.90.550.10">
    <property type="entry name" value="Spore Coat Polysaccharide Biosynthesis Protein SpsA, Chain A"/>
    <property type="match status" value="1"/>
</dbReference>